<feature type="compositionally biased region" description="Basic and acidic residues" evidence="1">
    <location>
        <begin position="16"/>
        <end position="28"/>
    </location>
</feature>
<dbReference type="AlphaFoldDB" id="A0A426XBL3"/>
<dbReference type="EMBL" id="AMZH03022986">
    <property type="protein sequence ID" value="RRT36873.1"/>
    <property type="molecule type" value="Genomic_DNA"/>
</dbReference>
<organism evidence="2 3">
    <name type="scientific">Ensete ventricosum</name>
    <name type="common">Abyssinian banana</name>
    <name type="synonym">Musa ensete</name>
    <dbReference type="NCBI Taxonomy" id="4639"/>
    <lineage>
        <taxon>Eukaryota</taxon>
        <taxon>Viridiplantae</taxon>
        <taxon>Streptophyta</taxon>
        <taxon>Embryophyta</taxon>
        <taxon>Tracheophyta</taxon>
        <taxon>Spermatophyta</taxon>
        <taxon>Magnoliopsida</taxon>
        <taxon>Liliopsida</taxon>
        <taxon>Zingiberales</taxon>
        <taxon>Musaceae</taxon>
        <taxon>Ensete</taxon>
    </lineage>
</organism>
<evidence type="ECO:0000313" key="3">
    <source>
        <dbReference type="Proteomes" id="UP000287651"/>
    </source>
</evidence>
<name>A0A426XBL3_ENSVE</name>
<proteinExistence type="predicted"/>
<accession>A0A426XBL3</accession>
<gene>
    <name evidence="2" type="ORF">B296_00053324</name>
</gene>
<comment type="caution">
    <text evidence="2">The sequence shown here is derived from an EMBL/GenBank/DDBJ whole genome shotgun (WGS) entry which is preliminary data.</text>
</comment>
<sequence length="87" mass="10039">MGRPPSPKKLQQGETSDWRDDPQEHDNIIPDPNTSRMKVDFPRWEKGDPIGWIMRARGTLFSVLPNRRCYEGGDCCHPPRGRCYSVV</sequence>
<reference evidence="2 3" key="1">
    <citation type="journal article" date="2014" name="Agronomy (Basel)">
        <title>A Draft Genome Sequence for Ensete ventricosum, the Drought-Tolerant Tree Against Hunger.</title>
        <authorList>
            <person name="Harrison J."/>
            <person name="Moore K.A."/>
            <person name="Paszkiewicz K."/>
            <person name="Jones T."/>
            <person name="Grant M."/>
            <person name="Ambacheew D."/>
            <person name="Muzemil S."/>
            <person name="Studholme D.J."/>
        </authorList>
    </citation>
    <scope>NUCLEOTIDE SEQUENCE [LARGE SCALE GENOMIC DNA]</scope>
</reference>
<evidence type="ECO:0000256" key="1">
    <source>
        <dbReference type="SAM" id="MobiDB-lite"/>
    </source>
</evidence>
<evidence type="ECO:0000313" key="2">
    <source>
        <dbReference type="EMBL" id="RRT36873.1"/>
    </source>
</evidence>
<dbReference type="Proteomes" id="UP000287651">
    <property type="component" value="Unassembled WGS sequence"/>
</dbReference>
<feature type="region of interest" description="Disordered" evidence="1">
    <location>
        <begin position="1"/>
        <end position="40"/>
    </location>
</feature>
<protein>
    <submittedName>
        <fullName evidence="2">Uncharacterized protein</fullName>
    </submittedName>
</protein>